<accession>A0AAD4IWN1</accession>
<keyword evidence="2" id="KW-0812">Transmembrane</keyword>
<dbReference type="PANTHER" id="PTHR46225">
    <property type="entry name" value="C3H4 TYPE ZINC FINGER PROTEIN"/>
    <property type="match status" value="1"/>
</dbReference>
<evidence type="ECO:0000256" key="2">
    <source>
        <dbReference type="SAM" id="Phobius"/>
    </source>
</evidence>
<reference evidence="3 4" key="1">
    <citation type="journal article" date="2021" name="Nat. Commun.">
        <title>Incipient diploidization of the medicinal plant Perilla within 10,000 years.</title>
        <authorList>
            <person name="Zhang Y."/>
            <person name="Shen Q."/>
            <person name="Leng L."/>
            <person name="Zhang D."/>
            <person name="Chen S."/>
            <person name="Shi Y."/>
            <person name="Ning Z."/>
            <person name="Chen S."/>
        </authorList>
    </citation>
    <scope>NUCLEOTIDE SEQUENCE [LARGE SCALE GENOMIC DNA]</scope>
    <source>
        <strain evidence="4">cv. PC099</strain>
    </source>
</reference>
<gene>
    <name evidence="3" type="ORF">C2S53_003548</name>
</gene>
<feature type="transmembrane region" description="Helical" evidence="2">
    <location>
        <begin position="112"/>
        <end position="132"/>
    </location>
</feature>
<protein>
    <submittedName>
        <fullName evidence="3">RING/U-box superfamily protein</fullName>
    </submittedName>
</protein>
<evidence type="ECO:0000313" key="3">
    <source>
        <dbReference type="EMBL" id="KAH6822721.1"/>
    </source>
</evidence>
<sequence>MNTRYFFTPDSLCSSGSGVLISSAVEERVAPPPARNSPPFLIRLAMKVSRSKMYSFLRRVFHYQNGSGSDLGPNPFDSWKWMLMEFMALAAQIIITPYVLMVSKEEKPVWPMRIWVTGYAFGCLLSLVLLIWRCRVVYSNRGDVIGSDIEQQRSHDESRNLQLMMQRCKTSLELVFAIWFVMGNVWVFDTRFGSYNRAPKLHVLCISLLAWNAVAYSFPFILFVLLCCCVPLLSTLLGYNMNTASLSRGATEDQLSTLPRCRFKDVGTILEQGMLISPKNHEIPGEGRNKAIAVCTYFPPRLCGSVAQDYIMLPSLLEEMNKPGKVSGSRLNIEVREQSDDVSNAMASPPPGQGGAATKPPQSTTPVHCLCSPTTHAGSFRCRHHRNVNSSPC</sequence>
<dbReference type="EMBL" id="SDAM02001188">
    <property type="protein sequence ID" value="KAH6822721.1"/>
    <property type="molecule type" value="Genomic_DNA"/>
</dbReference>
<feature type="transmembrane region" description="Helical" evidence="2">
    <location>
        <begin position="171"/>
        <end position="188"/>
    </location>
</feature>
<evidence type="ECO:0000313" key="4">
    <source>
        <dbReference type="Proteomes" id="UP001190926"/>
    </source>
</evidence>
<feature type="transmembrane region" description="Helical" evidence="2">
    <location>
        <begin position="81"/>
        <end position="100"/>
    </location>
</feature>
<dbReference type="PANTHER" id="PTHR46225:SF1">
    <property type="entry name" value="RING_U-BOX SUPERFAMILY PROTEIN"/>
    <property type="match status" value="1"/>
</dbReference>
<dbReference type="AlphaFoldDB" id="A0AAD4IWN1"/>
<keyword evidence="2" id="KW-1133">Transmembrane helix</keyword>
<proteinExistence type="predicted"/>
<feature type="region of interest" description="Disordered" evidence="1">
    <location>
        <begin position="338"/>
        <end position="365"/>
    </location>
</feature>
<dbReference type="Proteomes" id="UP001190926">
    <property type="component" value="Unassembled WGS sequence"/>
</dbReference>
<name>A0AAD4IWN1_PERFH</name>
<evidence type="ECO:0000256" key="1">
    <source>
        <dbReference type="SAM" id="MobiDB-lite"/>
    </source>
</evidence>
<feature type="transmembrane region" description="Helical" evidence="2">
    <location>
        <begin position="208"/>
        <end position="239"/>
    </location>
</feature>
<comment type="caution">
    <text evidence="3">The sequence shown here is derived from an EMBL/GenBank/DDBJ whole genome shotgun (WGS) entry which is preliminary data.</text>
</comment>
<keyword evidence="4" id="KW-1185">Reference proteome</keyword>
<organism evidence="3 4">
    <name type="scientific">Perilla frutescens var. hirtella</name>
    <name type="common">Perilla citriodora</name>
    <name type="synonym">Perilla setoyensis</name>
    <dbReference type="NCBI Taxonomy" id="608512"/>
    <lineage>
        <taxon>Eukaryota</taxon>
        <taxon>Viridiplantae</taxon>
        <taxon>Streptophyta</taxon>
        <taxon>Embryophyta</taxon>
        <taxon>Tracheophyta</taxon>
        <taxon>Spermatophyta</taxon>
        <taxon>Magnoliopsida</taxon>
        <taxon>eudicotyledons</taxon>
        <taxon>Gunneridae</taxon>
        <taxon>Pentapetalae</taxon>
        <taxon>asterids</taxon>
        <taxon>lamiids</taxon>
        <taxon>Lamiales</taxon>
        <taxon>Lamiaceae</taxon>
        <taxon>Nepetoideae</taxon>
        <taxon>Elsholtzieae</taxon>
        <taxon>Perilla</taxon>
    </lineage>
</organism>
<keyword evidence="2" id="KW-0472">Membrane</keyword>